<keyword evidence="3" id="KW-1185">Reference proteome</keyword>
<dbReference type="InterPro" id="IPR022709">
    <property type="entry name" value="SCAI"/>
</dbReference>
<feature type="compositionally biased region" description="Basic and acidic residues" evidence="1">
    <location>
        <begin position="391"/>
        <end position="402"/>
    </location>
</feature>
<accession>A0A843XAI3</accession>
<feature type="compositionally biased region" description="Basic residues" evidence="1">
    <location>
        <begin position="403"/>
        <end position="414"/>
    </location>
</feature>
<dbReference type="Proteomes" id="UP000652761">
    <property type="component" value="Unassembled WGS sequence"/>
</dbReference>
<dbReference type="GO" id="GO:0003714">
    <property type="term" value="F:transcription corepressor activity"/>
    <property type="evidence" value="ECO:0007669"/>
    <property type="project" value="InterPro"/>
</dbReference>
<evidence type="ECO:0000313" key="2">
    <source>
        <dbReference type="EMBL" id="MQM16323.1"/>
    </source>
</evidence>
<dbReference type="Pfam" id="PF12070">
    <property type="entry name" value="SCAI"/>
    <property type="match status" value="1"/>
</dbReference>
<evidence type="ECO:0008006" key="4">
    <source>
        <dbReference type="Google" id="ProtNLM"/>
    </source>
</evidence>
<comment type="caution">
    <text evidence="2">The sequence shown here is derived from an EMBL/GenBank/DDBJ whole genome shotgun (WGS) entry which is preliminary data.</text>
</comment>
<feature type="region of interest" description="Disordered" evidence="1">
    <location>
        <begin position="350"/>
        <end position="370"/>
    </location>
</feature>
<evidence type="ECO:0000256" key="1">
    <source>
        <dbReference type="SAM" id="MobiDB-lite"/>
    </source>
</evidence>
<protein>
    <recommendedName>
        <fullName evidence="4">Protein SCAI</fullName>
    </recommendedName>
</protein>
<sequence>MAESSGNRGSHPSPGGAYRTFRSLVESADRKFARVRDLPTYGRERHPHCQRKVFKAYTRVWRFQQEHRRELVAVGMQRWEIGEVASRIGQLYYGQYLRTSDVRFLLEAYVFYDAILVRGYFESGRKAAGRGQAAAARGKQQMLSDLGVRCKELRFYARFALVALLLDQREVVGKLVDEFRDLVDDCRVSFPGTNFKEWRQVLQEIARFSKAMTGFISRRPLRYSASFDSHSLSHSYVTQFRASRVLRLQEALLASYHRDEVKFSELTLDTFRVLQCLEWEPEQSLYQMNSIESTDNAAFDDQSAASGLININIVAEMTDTNLLSNPRKTILYHPSVSHLISSRVSWVSRTQPTPTRVGSDPWIRPTPMESGQPWVGQTCSMWRYGLLMRDSGEGKEKEEQKAGIHRGGKKKKIGIRREEEGAR</sequence>
<dbReference type="PANTHER" id="PTHR21243">
    <property type="entry name" value="PROTEIN SCAI"/>
    <property type="match status" value="1"/>
</dbReference>
<evidence type="ECO:0000313" key="3">
    <source>
        <dbReference type="Proteomes" id="UP000652761"/>
    </source>
</evidence>
<gene>
    <name evidence="2" type="ORF">Taro_049280</name>
</gene>
<feature type="non-terminal residue" evidence="2">
    <location>
        <position position="1"/>
    </location>
</feature>
<reference evidence="2" key="1">
    <citation type="submission" date="2017-07" db="EMBL/GenBank/DDBJ databases">
        <title>Taro Niue Genome Assembly and Annotation.</title>
        <authorList>
            <person name="Atibalentja N."/>
            <person name="Keating K."/>
            <person name="Fields C.J."/>
        </authorList>
    </citation>
    <scope>NUCLEOTIDE SEQUENCE</scope>
    <source>
        <strain evidence="2">Niue_2</strain>
        <tissue evidence="2">Leaf</tissue>
    </source>
</reference>
<feature type="region of interest" description="Disordered" evidence="1">
    <location>
        <begin position="391"/>
        <end position="423"/>
    </location>
</feature>
<proteinExistence type="predicted"/>
<dbReference type="OrthoDB" id="525027at2759"/>
<dbReference type="GO" id="GO:0006351">
    <property type="term" value="P:DNA-templated transcription"/>
    <property type="evidence" value="ECO:0007669"/>
    <property type="project" value="InterPro"/>
</dbReference>
<dbReference type="AlphaFoldDB" id="A0A843XAI3"/>
<organism evidence="2 3">
    <name type="scientific">Colocasia esculenta</name>
    <name type="common">Wild taro</name>
    <name type="synonym">Arum esculentum</name>
    <dbReference type="NCBI Taxonomy" id="4460"/>
    <lineage>
        <taxon>Eukaryota</taxon>
        <taxon>Viridiplantae</taxon>
        <taxon>Streptophyta</taxon>
        <taxon>Embryophyta</taxon>
        <taxon>Tracheophyta</taxon>
        <taxon>Spermatophyta</taxon>
        <taxon>Magnoliopsida</taxon>
        <taxon>Liliopsida</taxon>
        <taxon>Araceae</taxon>
        <taxon>Aroideae</taxon>
        <taxon>Colocasieae</taxon>
        <taxon>Colocasia</taxon>
    </lineage>
</organism>
<name>A0A843XAI3_COLES</name>
<dbReference type="EMBL" id="NMUH01006953">
    <property type="protein sequence ID" value="MQM16323.1"/>
    <property type="molecule type" value="Genomic_DNA"/>
</dbReference>